<feature type="compositionally biased region" description="Low complexity" evidence="5">
    <location>
        <begin position="661"/>
        <end position="677"/>
    </location>
</feature>
<dbReference type="PANTHER" id="PTHR19980:SF0">
    <property type="entry name" value="CLEAVAGE STIMULATION FACTOR SUBUNIT 3"/>
    <property type="match status" value="1"/>
</dbReference>
<keyword evidence="2 3" id="KW-0539">Nucleus</keyword>
<dbReference type="InterPro" id="IPR008847">
    <property type="entry name" value="Suf"/>
</dbReference>
<keyword evidence="4" id="KW-0175">Coiled coil</keyword>
<comment type="subcellular location">
    <subcellularLocation>
        <location evidence="3">Nucleus</location>
    </subcellularLocation>
    <subcellularLocation>
        <location evidence="3">Cytoplasm</location>
    </subcellularLocation>
    <text evidence="3">Nucleus and/or cytoplasm.</text>
</comment>
<evidence type="ECO:0000256" key="2">
    <source>
        <dbReference type="ARBA" id="ARBA00023242"/>
    </source>
</evidence>
<keyword evidence="3" id="KW-0507">mRNA processing</keyword>
<evidence type="ECO:0000259" key="6">
    <source>
        <dbReference type="Pfam" id="PF05843"/>
    </source>
</evidence>
<evidence type="ECO:0000313" key="8">
    <source>
        <dbReference type="Proteomes" id="UP001163846"/>
    </source>
</evidence>
<dbReference type="GO" id="GO:0005634">
    <property type="term" value="C:nucleus"/>
    <property type="evidence" value="ECO:0007669"/>
    <property type="project" value="UniProtKB-SubCell"/>
</dbReference>
<accession>A0AA38P7D6</accession>
<gene>
    <name evidence="7" type="ORF">F5878DRAFT_216721</name>
</gene>
<feature type="compositionally biased region" description="Basic and acidic residues" evidence="5">
    <location>
        <begin position="727"/>
        <end position="745"/>
    </location>
</feature>
<evidence type="ECO:0000256" key="3">
    <source>
        <dbReference type="RuleBase" id="RU369035"/>
    </source>
</evidence>
<dbReference type="GO" id="GO:0003729">
    <property type="term" value="F:mRNA binding"/>
    <property type="evidence" value="ECO:0007669"/>
    <property type="project" value="TreeGrafter"/>
</dbReference>
<comment type="function">
    <text evidence="3">Component of the cleavage factor IA (CFIA) complex, which is involved in the endonucleolytic cleavage during polyadenylation-dependent pre-mRNA 3'-end formation.</text>
</comment>
<dbReference type="InterPro" id="IPR003107">
    <property type="entry name" value="HAT"/>
</dbReference>
<comment type="caution">
    <text evidence="7">The sequence shown here is derived from an EMBL/GenBank/DDBJ whole genome shotgun (WGS) entry which is preliminary data.</text>
</comment>
<dbReference type="EMBL" id="MU806246">
    <property type="protein sequence ID" value="KAJ3837441.1"/>
    <property type="molecule type" value="Genomic_DNA"/>
</dbReference>
<dbReference type="InterPro" id="IPR045243">
    <property type="entry name" value="Rna14-like"/>
</dbReference>
<feature type="domain" description="Suppressor of forked" evidence="6">
    <location>
        <begin position="75"/>
        <end position="646"/>
    </location>
</feature>
<feature type="compositionally biased region" description="Basic and acidic residues" evidence="5">
    <location>
        <begin position="683"/>
        <end position="695"/>
    </location>
</feature>
<evidence type="ECO:0000313" key="7">
    <source>
        <dbReference type="EMBL" id="KAJ3837441.1"/>
    </source>
</evidence>
<dbReference type="SMART" id="SM00386">
    <property type="entry name" value="HAT"/>
    <property type="match status" value="7"/>
</dbReference>
<evidence type="ECO:0000256" key="5">
    <source>
        <dbReference type="SAM" id="MobiDB-lite"/>
    </source>
</evidence>
<proteinExistence type="predicted"/>
<name>A0AA38P7D6_9AGAR</name>
<sequence length="824" mass="94656">MNEPPLEANAEVVMTDSTASVPAPEHSEPEPEPTVTQAPVQAPAPTPELSMAPSSSVEPESATMESEPELQLSESEKLQLRVRQNPHDTEAWQRLIAEVEESGNLENIRATYDALLKEFPNTPSAQIRYISHFLNNQKTFGEAEDLFKRFLKVTSPSVNMYRYYLTYIRRINTGTDAQSRETIRKSYEFAINSIGSDKDSGDIWSDYIAFLNSGENSTTWEEQQKMDMVRKAYQRAVQTPLDNIEKLWSDYESFEVKLNRITAKKFMSELSPAYMQARSVGRDLTKHVAALYPSEAPLAANSKPELSLPSVPTFTLSERQLVGKWKAYLKWEESNPLMIEEKDKKDLHNRIQLVYRKALVRMRFYPEIWFMAYNWMNSIGKHDEALTLLKTGLEANSSSFLLNFAYAEALEIKKEYAQVHTTYSDFLQAQKDSLEKLQEQLNQDKDKTKGDDIDDEIATDIDGLNSSDSLLSAVNNDLEDRKKEYALTYIMYMRFARRSEGVKASRTLFGKARRDKYASWEVYEAGALMEYHTTQDKEVATRIFEAGMAQHAHEKEFVLRYLTFLISVNDENNARALFERVIPTFTAEESRPIWERWARYEHQYGDLEASQKIDKRMAEMYPNDPPIKRFAQRHIYLGLDAIASRDIGARVRKENSNRGDSLASITSISDRSSSSNSVLKRQPSPEHEKRRGEHGGHKRQRNVSPSRERERDRWDGPSRRRSPMPPAEKERPFRRQEKEREEEKTVVLPQALSWFIGQLPAPSVFDGPVFRTDDLINLFKNAVIPSTARPRSPPAASAPPRTGGRPPPDYSPYQGPNVNPRRRY</sequence>
<feature type="region of interest" description="Disordered" evidence="5">
    <location>
        <begin position="653"/>
        <end position="746"/>
    </location>
</feature>
<keyword evidence="8" id="KW-1185">Reference proteome</keyword>
<dbReference type="GO" id="GO:0180010">
    <property type="term" value="P:co-transcriptional mRNA 3'-end processing, cleavage and polyadenylation pathway"/>
    <property type="evidence" value="ECO:0007669"/>
    <property type="project" value="UniProtKB-UniRule"/>
</dbReference>
<feature type="compositionally biased region" description="Basic and acidic residues" evidence="5">
    <location>
        <begin position="706"/>
        <end position="718"/>
    </location>
</feature>
<organism evidence="7 8">
    <name type="scientific">Lentinula raphanica</name>
    <dbReference type="NCBI Taxonomy" id="153919"/>
    <lineage>
        <taxon>Eukaryota</taxon>
        <taxon>Fungi</taxon>
        <taxon>Dikarya</taxon>
        <taxon>Basidiomycota</taxon>
        <taxon>Agaricomycotina</taxon>
        <taxon>Agaricomycetes</taxon>
        <taxon>Agaricomycetidae</taxon>
        <taxon>Agaricales</taxon>
        <taxon>Marasmiineae</taxon>
        <taxon>Omphalotaceae</taxon>
        <taxon>Lentinula</taxon>
    </lineage>
</organism>
<feature type="region of interest" description="Disordered" evidence="5">
    <location>
        <begin position="1"/>
        <end position="75"/>
    </location>
</feature>
<evidence type="ECO:0000256" key="4">
    <source>
        <dbReference type="SAM" id="Coils"/>
    </source>
</evidence>
<dbReference type="GO" id="GO:0005737">
    <property type="term" value="C:cytoplasm"/>
    <property type="evidence" value="ECO:0007669"/>
    <property type="project" value="UniProtKB-SubCell"/>
</dbReference>
<keyword evidence="1" id="KW-0677">Repeat</keyword>
<reference evidence="7" key="1">
    <citation type="submission" date="2022-08" db="EMBL/GenBank/DDBJ databases">
        <authorList>
            <consortium name="DOE Joint Genome Institute"/>
            <person name="Min B."/>
            <person name="Riley R."/>
            <person name="Sierra-Patev S."/>
            <person name="Naranjo-Ortiz M."/>
            <person name="Looney B."/>
            <person name="Konkel Z."/>
            <person name="Slot J.C."/>
            <person name="Sakamoto Y."/>
            <person name="Steenwyk J.L."/>
            <person name="Rokas A."/>
            <person name="Carro J."/>
            <person name="Camarero S."/>
            <person name="Ferreira P."/>
            <person name="Molpeceres G."/>
            <person name="Ruiz-Duenas F.J."/>
            <person name="Serrano A."/>
            <person name="Henrissat B."/>
            <person name="Drula E."/>
            <person name="Hughes K.W."/>
            <person name="Mata J.L."/>
            <person name="Ishikawa N.K."/>
            <person name="Vargas-Isla R."/>
            <person name="Ushijima S."/>
            <person name="Smith C.A."/>
            <person name="Ahrendt S."/>
            <person name="Andreopoulos W."/>
            <person name="He G."/>
            <person name="Labutti K."/>
            <person name="Lipzen A."/>
            <person name="Ng V."/>
            <person name="Sandor L."/>
            <person name="Barry K."/>
            <person name="Martinez A.T."/>
            <person name="Xiao Y."/>
            <person name="Gibbons J.G."/>
            <person name="Terashima K."/>
            <person name="Hibbett D.S."/>
            <person name="Grigoriev I.V."/>
        </authorList>
    </citation>
    <scope>NUCLEOTIDE SEQUENCE</scope>
    <source>
        <strain evidence="7">TFB9207</strain>
    </source>
</reference>
<dbReference type="PANTHER" id="PTHR19980">
    <property type="entry name" value="RNA CLEAVAGE STIMULATION FACTOR"/>
    <property type="match status" value="1"/>
</dbReference>
<dbReference type="Pfam" id="PF05843">
    <property type="entry name" value="Suf"/>
    <property type="match status" value="1"/>
</dbReference>
<dbReference type="InterPro" id="IPR011990">
    <property type="entry name" value="TPR-like_helical_dom_sf"/>
</dbReference>
<dbReference type="AlphaFoldDB" id="A0AA38P7D6"/>
<feature type="region of interest" description="Disordered" evidence="5">
    <location>
        <begin position="784"/>
        <end position="824"/>
    </location>
</feature>
<feature type="compositionally biased region" description="Low complexity" evidence="5">
    <location>
        <begin position="33"/>
        <end position="43"/>
    </location>
</feature>
<dbReference type="SUPFAM" id="SSF48452">
    <property type="entry name" value="TPR-like"/>
    <property type="match status" value="2"/>
</dbReference>
<feature type="coiled-coil region" evidence="4">
    <location>
        <begin position="424"/>
        <end position="451"/>
    </location>
</feature>
<protein>
    <recommendedName>
        <fullName evidence="3">mRNA 3'-end-processing protein RNA14</fullName>
    </recommendedName>
</protein>
<keyword evidence="3" id="KW-0963">Cytoplasm</keyword>
<dbReference type="Proteomes" id="UP001163846">
    <property type="component" value="Unassembled WGS sequence"/>
</dbReference>
<dbReference type="Gene3D" id="1.25.40.1040">
    <property type="match status" value="1"/>
</dbReference>
<evidence type="ECO:0000256" key="1">
    <source>
        <dbReference type="ARBA" id="ARBA00022737"/>
    </source>
</evidence>